<comment type="caution">
    <text evidence="1">The sequence shown here is derived from an EMBL/GenBank/DDBJ whole genome shotgun (WGS) entry which is preliminary data.</text>
</comment>
<proteinExistence type="predicted"/>
<organism evidence="1 2">
    <name type="scientific">Naganishia adeliensis</name>
    <dbReference type="NCBI Taxonomy" id="92952"/>
    <lineage>
        <taxon>Eukaryota</taxon>
        <taxon>Fungi</taxon>
        <taxon>Dikarya</taxon>
        <taxon>Basidiomycota</taxon>
        <taxon>Agaricomycotina</taxon>
        <taxon>Tremellomycetes</taxon>
        <taxon>Filobasidiales</taxon>
        <taxon>Filobasidiaceae</taxon>
        <taxon>Naganishia</taxon>
    </lineage>
</organism>
<keyword evidence="2" id="KW-1185">Reference proteome</keyword>
<name>A0ACC2W0K7_9TREE</name>
<accession>A0ACC2W0K7</accession>
<evidence type="ECO:0000313" key="1">
    <source>
        <dbReference type="EMBL" id="KAJ9104983.1"/>
    </source>
</evidence>
<dbReference type="Proteomes" id="UP001230649">
    <property type="component" value="Unassembled WGS sequence"/>
</dbReference>
<sequence length="149" mass="16859">MLRTTTASIARPLRSAANVTARRGYASHGPSYNAPSGYIFGEKVRRFTDASGKRYEQDYGHRKDISLRREEKSSPPAAGSKRVKEDWENIWYLGMFGGMAFAALVLTYKPDTSIQAWAYDEAKRRMVENGQWEQIKYRPSGESTIPASQ</sequence>
<gene>
    <name evidence="1" type="ORF">QFC20_004423</name>
</gene>
<reference evidence="1" key="1">
    <citation type="submission" date="2023-04" db="EMBL/GenBank/DDBJ databases">
        <title>Draft Genome sequencing of Naganishia species isolated from polar environments using Oxford Nanopore Technology.</title>
        <authorList>
            <person name="Leo P."/>
            <person name="Venkateswaran K."/>
        </authorList>
    </citation>
    <scope>NUCLEOTIDE SEQUENCE</scope>
    <source>
        <strain evidence="1">MNA-CCFEE 5262</strain>
    </source>
</reference>
<evidence type="ECO:0000313" key="2">
    <source>
        <dbReference type="Proteomes" id="UP001230649"/>
    </source>
</evidence>
<protein>
    <submittedName>
        <fullName evidence="1">Uncharacterized protein</fullName>
    </submittedName>
</protein>
<dbReference type="EMBL" id="JASBWS010000051">
    <property type="protein sequence ID" value="KAJ9104983.1"/>
    <property type="molecule type" value="Genomic_DNA"/>
</dbReference>